<keyword evidence="3" id="KW-1185">Reference proteome</keyword>
<feature type="compositionally biased region" description="Polar residues" evidence="1">
    <location>
        <begin position="211"/>
        <end position="227"/>
    </location>
</feature>
<organism evidence="2 3">
    <name type="scientific">Spirosoma taeanense</name>
    <dbReference type="NCBI Taxonomy" id="2735870"/>
    <lineage>
        <taxon>Bacteria</taxon>
        <taxon>Pseudomonadati</taxon>
        <taxon>Bacteroidota</taxon>
        <taxon>Cytophagia</taxon>
        <taxon>Cytophagales</taxon>
        <taxon>Cytophagaceae</taxon>
        <taxon>Spirosoma</taxon>
    </lineage>
</organism>
<feature type="compositionally biased region" description="Low complexity" evidence="1">
    <location>
        <begin position="229"/>
        <end position="258"/>
    </location>
</feature>
<dbReference type="KEGG" id="stae:HNV11_15170"/>
<feature type="compositionally biased region" description="Acidic residues" evidence="1">
    <location>
        <begin position="182"/>
        <end position="197"/>
    </location>
</feature>
<dbReference type="InterPro" id="IPR009078">
    <property type="entry name" value="Ferritin-like_SF"/>
</dbReference>
<evidence type="ECO:0000256" key="1">
    <source>
        <dbReference type="SAM" id="MobiDB-lite"/>
    </source>
</evidence>
<accession>A0A6M5Y8L6</accession>
<dbReference type="Proteomes" id="UP000502756">
    <property type="component" value="Chromosome"/>
</dbReference>
<dbReference type="Gene3D" id="1.20.1260.10">
    <property type="match status" value="1"/>
</dbReference>
<dbReference type="RefSeq" id="WP_171740472.1">
    <property type="nucleotide sequence ID" value="NZ_CP053435.1"/>
</dbReference>
<dbReference type="PANTHER" id="PTHR30565">
    <property type="entry name" value="PROTEIN YCIF"/>
    <property type="match status" value="1"/>
</dbReference>
<dbReference type="InterPro" id="IPR012347">
    <property type="entry name" value="Ferritin-like"/>
</dbReference>
<dbReference type="PANTHER" id="PTHR30565:SF9">
    <property type="entry name" value="PROTEIN YCIF"/>
    <property type="match status" value="1"/>
</dbReference>
<dbReference type="InterPro" id="IPR010287">
    <property type="entry name" value="DUF892_YciF-like"/>
</dbReference>
<dbReference type="CDD" id="cd07909">
    <property type="entry name" value="YciF"/>
    <property type="match status" value="1"/>
</dbReference>
<reference evidence="2 3" key="1">
    <citation type="submission" date="2020-05" db="EMBL/GenBank/DDBJ databases">
        <title>Genome sequencing of Spirosoma sp. TS118.</title>
        <authorList>
            <person name="Lee J.-H."/>
            <person name="Jeong S."/>
            <person name="Zhao L."/>
            <person name="Jung J.-H."/>
            <person name="Kim M.-K."/>
            <person name="Lim S."/>
        </authorList>
    </citation>
    <scope>NUCLEOTIDE SEQUENCE [LARGE SCALE GENOMIC DNA]</scope>
    <source>
        <strain evidence="2 3">TS118</strain>
    </source>
</reference>
<protein>
    <submittedName>
        <fullName evidence="2">Ferritin-like domain-containing protein</fullName>
    </submittedName>
</protein>
<feature type="region of interest" description="Disordered" evidence="1">
    <location>
        <begin position="177"/>
        <end position="267"/>
    </location>
</feature>
<gene>
    <name evidence="2" type="ORF">HNV11_15170</name>
</gene>
<sequence length="267" mass="28649">MASFGDSIANFFGGNDMDTTEGLRSLFVSEIKDIYYAERQAVDVLGEQADAATTDEVRSAFLQHQQESRNQIARLEQVFNSIGVDVEEGSCDAIDGLADDGERVVSNTESGSLTRDAGLILAAQKVEHHEIASYGSVVTLAKVLGYTEAAQLLHQTLEEEKNTDRKLTQLAESFINDRAAAENDDSSYNDSDRDSDDYTGVNPDGTRYDRGSSNQTYQTGQSYSGSQMGNGTTGVTGDNDYNNSNSSRGSSSYGSSNDATLGGTMGI</sequence>
<dbReference type="EMBL" id="CP053435">
    <property type="protein sequence ID" value="QJW90628.1"/>
    <property type="molecule type" value="Genomic_DNA"/>
</dbReference>
<evidence type="ECO:0000313" key="2">
    <source>
        <dbReference type="EMBL" id="QJW90628.1"/>
    </source>
</evidence>
<dbReference type="InterPro" id="IPR047114">
    <property type="entry name" value="YciF"/>
</dbReference>
<dbReference type="AlphaFoldDB" id="A0A6M5Y8L6"/>
<name>A0A6M5Y8L6_9BACT</name>
<proteinExistence type="predicted"/>
<dbReference type="Pfam" id="PF05974">
    <property type="entry name" value="DUF892"/>
    <property type="match status" value="1"/>
</dbReference>
<dbReference type="SUPFAM" id="SSF47240">
    <property type="entry name" value="Ferritin-like"/>
    <property type="match status" value="1"/>
</dbReference>
<evidence type="ECO:0000313" key="3">
    <source>
        <dbReference type="Proteomes" id="UP000502756"/>
    </source>
</evidence>